<dbReference type="InterPro" id="IPR013154">
    <property type="entry name" value="ADH-like_N"/>
</dbReference>
<evidence type="ECO:0000256" key="2">
    <source>
        <dbReference type="ARBA" id="ARBA00023002"/>
    </source>
</evidence>
<dbReference type="InterPro" id="IPR011032">
    <property type="entry name" value="GroES-like_sf"/>
</dbReference>
<protein>
    <submittedName>
        <fullName evidence="4">Alcohol dehydrogenase</fullName>
    </submittedName>
</protein>
<name>A0A2N7JVS4_9VIBR</name>
<dbReference type="SUPFAM" id="SSF51735">
    <property type="entry name" value="NAD(P)-binding Rossmann-fold domains"/>
    <property type="match status" value="1"/>
</dbReference>
<gene>
    <name evidence="4" type="ORF">BCT49_17140</name>
</gene>
<accession>A0A2N7JVS4</accession>
<dbReference type="PANTHER" id="PTHR48106:SF18">
    <property type="entry name" value="QUINONE OXIDOREDUCTASE PIG3"/>
    <property type="match status" value="1"/>
</dbReference>
<sequence length="329" mass="36861">MTDTKQNTRISQFRFGQPKESLKLEHVALRALDKDKVRVRIEATNINPSDLLSIYGVGQYKHSHQPPRVPGFEAVGTVMESGHSEFLLNQRVLIATSGTWQSYIDVSPDNLFHIPQHLDNGYACQLYINALTAWVLTTEVAKLTKEDVLIINAGSSAIGKIFSQLSESLGFQIIAVTSQPERTQTTSCYVLDAKSDLVAQIQQLGLPRPTVAFDAIGGTPGTELIRTLGSQGRLINYGTLSLDFYEPRFFEHAKKQAIDFSTFFLRYWEEAEGKDVRRNKFTTMLDHFITNDIQLDVDRCIPLSEVQTAIDLIESKTTQLNGKIILLPV</sequence>
<dbReference type="GO" id="GO:0016651">
    <property type="term" value="F:oxidoreductase activity, acting on NAD(P)H"/>
    <property type="evidence" value="ECO:0007669"/>
    <property type="project" value="TreeGrafter"/>
</dbReference>
<dbReference type="Pfam" id="PF08240">
    <property type="entry name" value="ADH_N"/>
    <property type="match status" value="1"/>
</dbReference>
<organism evidence="4 5">
    <name type="scientific">Vibrio lentus</name>
    <dbReference type="NCBI Taxonomy" id="136468"/>
    <lineage>
        <taxon>Bacteria</taxon>
        <taxon>Pseudomonadati</taxon>
        <taxon>Pseudomonadota</taxon>
        <taxon>Gammaproteobacteria</taxon>
        <taxon>Vibrionales</taxon>
        <taxon>Vibrionaceae</taxon>
        <taxon>Vibrio</taxon>
    </lineage>
</organism>
<reference evidence="5" key="1">
    <citation type="submission" date="2016-07" db="EMBL/GenBank/DDBJ databases">
        <title>Nontailed viruses are major unrecognized killers of bacteria in the ocean.</title>
        <authorList>
            <person name="Kauffman K."/>
            <person name="Hussain F."/>
            <person name="Yang J."/>
            <person name="Arevalo P."/>
            <person name="Brown J."/>
            <person name="Cutler M."/>
            <person name="Kelly L."/>
            <person name="Polz M.F."/>
        </authorList>
    </citation>
    <scope>NUCLEOTIDE SEQUENCE [LARGE SCALE GENOMIC DNA]</scope>
    <source>
        <strain evidence="5">10N.261.46.F8</strain>
    </source>
</reference>
<evidence type="ECO:0000313" key="5">
    <source>
        <dbReference type="Proteomes" id="UP000235406"/>
    </source>
</evidence>
<comment type="caution">
    <text evidence="4">The sequence shown here is derived from an EMBL/GenBank/DDBJ whole genome shotgun (WGS) entry which is preliminary data.</text>
</comment>
<dbReference type="InterPro" id="IPR020843">
    <property type="entry name" value="ER"/>
</dbReference>
<dbReference type="CDD" id="cd05282">
    <property type="entry name" value="ETR_like"/>
    <property type="match status" value="1"/>
</dbReference>
<dbReference type="PANTHER" id="PTHR48106">
    <property type="entry name" value="QUINONE OXIDOREDUCTASE PIG3-RELATED"/>
    <property type="match status" value="1"/>
</dbReference>
<keyword evidence="1" id="KW-0521">NADP</keyword>
<dbReference type="Gene3D" id="3.90.180.10">
    <property type="entry name" value="Medium-chain alcohol dehydrogenases, catalytic domain"/>
    <property type="match status" value="1"/>
</dbReference>
<evidence type="ECO:0000313" key="4">
    <source>
        <dbReference type="EMBL" id="PMM63760.1"/>
    </source>
</evidence>
<dbReference type="SUPFAM" id="SSF50129">
    <property type="entry name" value="GroES-like"/>
    <property type="match status" value="1"/>
</dbReference>
<dbReference type="RefSeq" id="WP_102438256.1">
    <property type="nucleotide sequence ID" value="NZ_CAWNVI010000168.1"/>
</dbReference>
<dbReference type="AlphaFoldDB" id="A0A2N7JVS4"/>
<evidence type="ECO:0000259" key="3">
    <source>
        <dbReference type="SMART" id="SM00829"/>
    </source>
</evidence>
<dbReference type="Proteomes" id="UP000235406">
    <property type="component" value="Unassembled WGS sequence"/>
</dbReference>
<proteinExistence type="predicted"/>
<dbReference type="SMART" id="SM00829">
    <property type="entry name" value="PKS_ER"/>
    <property type="match status" value="1"/>
</dbReference>
<dbReference type="OrthoDB" id="9788224at2"/>
<dbReference type="GO" id="GO:0070402">
    <property type="term" value="F:NADPH binding"/>
    <property type="evidence" value="ECO:0007669"/>
    <property type="project" value="TreeGrafter"/>
</dbReference>
<dbReference type="Gene3D" id="3.40.50.720">
    <property type="entry name" value="NAD(P)-binding Rossmann-like Domain"/>
    <property type="match status" value="1"/>
</dbReference>
<keyword evidence="2" id="KW-0560">Oxidoreductase</keyword>
<dbReference type="EMBL" id="MCZK01000168">
    <property type="protein sequence ID" value="PMM63760.1"/>
    <property type="molecule type" value="Genomic_DNA"/>
</dbReference>
<dbReference type="InterPro" id="IPR036291">
    <property type="entry name" value="NAD(P)-bd_dom_sf"/>
</dbReference>
<evidence type="ECO:0000256" key="1">
    <source>
        <dbReference type="ARBA" id="ARBA00022857"/>
    </source>
</evidence>
<feature type="domain" description="Enoyl reductase (ER)" evidence="3">
    <location>
        <begin position="16"/>
        <end position="326"/>
    </location>
</feature>
<dbReference type="Pfam" id="PF13602">
    <property type="entry name" value="ADH_zinc_N_2"/>
    <property type="match status" value="1"/>
</dbReference>